<dbReference type="GO" id="GO:0140662">
    <property type="term" value="F:ATP-dependent protein folding chaperone"/>
    <property type="evidence" value="ECO:0007669"/>
    <property type="project" value="InterPro"/>
</dbReference>
<dbReference type="AlphaFoldDB" id="A0A2H3L4K8"/>
<dbReference type="Pfam" id="PF00012">
    <property type="entry name" value="HSP70"/>
    <property type="match status" value="2"/>
</dbReference>
<evidence type="ECO:0000256" key="1">
    <source>
        <dbReference type="ARBA" id="ARBA00007381"/>
    </source>
</evidence>
<organism evidence="6 7">
    <name type="scientific">Candidatus Chloroploca asiatica</name>
    <dbReference type="NCBI Taxonomy" id="1506545"/>
    <lineage>
        <taxon>Bacteria</taxon>
        <taxon>Bacillati</taxon>
        <taxon>Chloroflexota</taxon>
        <taxon>Chloroflexia</taxon>
        <taxon>Chloroflexales</taxon>
        <taxon>Chloroflexineae</taxon>
        <taxon>Oscillochloridaceae</taxon>
        <taxon>Candidatus Chloroploca</taxon>
    </lineage>
</organism>
<evidence type="ECO:0000313" key="6">
    <source>
        <dbReference type="EMBL" id="PDV99774.1"/>
    </source>
</evidence>
<evidence type="ECO:0000256" key="2">
    <source>
        <dbReference type="ARBA" id="ARBA00022741"/>
    </source>
</evidence>
<dbReference type="EMBL" id="LYXE01000063">
    <property type="protein sequence ID" value="PDV99774.1"/>
    <property type="molecule type" value="Genomic_DNA"/>
</dbReference>
<dbReference type="OrthoDB" id="9766019at2"/>
<dbReference type="InterPro" id="IPR018181">
    <property type="entry name" value="Heat_shock_70_CS"/>
</dbReference>
<comment type="similarity">
    <text evidence="1">Belongs to the heat shock protein 70 family.</text>
</comment>
<evidence type="ECO:0000313" key="7">
    <source>
        <dbReference type="Proteomes" id="UP000220922"/>
    </source>
</evidence>
<dbReference type="RefSeq" id="WP_097651535.1">
    <property type="nucleotide sequence ID" value="NZ_LYXE01000063.1"/>
</dbReference>
<sequence>MRIGLDFGTTNSSAAIYDGSQVRLLPLDPVNANPGILRSTLFMTREGAAYLGREAINRFTEGNVGREVEYEWKYIGDAEVTFADFGTIQQALYVKVDANAPGRLFQSLKTGLRDRSFSRTNVFGTLYTLEELIAIALRMILERAEAALGTQVTSMVIGRPVFYSLDPASNELAFQRMQAACKLAGLPEVTFLEEPTAAALAYARTVRRAEHVLVFDFGGGTLDVTVMRLDGSGSRQILAIDGVPVGGDLLDQRLVMGRLLPHFGEGATLGSRRLPFPTHVLDHLCEWQQIIDLTQPHYLEIIDEAIAIGDRPRELRALRSLVRQNYGLPLYEAVEAAKVRLSEARETVLGMHMGEIAFDEVIPRWDFDRLIGPDVRAVEQCIDRALAAADLLPDDIDVVLRTGGSSRVPRFVKMLANKFGADRLQEMDVFTGVASGLALAAAD</sequence>
<keyword evidence="4" id="KW-0346">Stress response</keyword>
<dbReference type="Gene3D" id="3.90.640.10">
    <property type="entry name" value="Actin, Chain A, domain 4"/>
    <property type="match status" value="1"/>
</dbReference>
<gene>
    <name evidence="6" type="ORF">A9Q02_00740</name>
</gene>
<accession>A0A2H3L4K8</accession>
<name>A0A2H3L4K8_9CHLR</name>
<dbReference type="Gene3D" id="3.30.420.40">
    <property type="match status" value="3"/>
</dbReference>
<evidence type="ECO:0000256" key="5">
    <source>
        <dbReference type="ARBA" id="ARBA00023186"/>
    </source>
</evidence>
<dbReference type="InterPro" id="IPR043129">
    <property type="entry name" value="ATPase_NBD"/>
</dbReference>
<keyword evidence="2" id="KW-0547">Nucleotide-binding</keyword>
<protein>
    <submittedName>
        <fullName evidence="6">Molecular chaperone</fullName>
    </submittedName>
</protein>
<proteinExistence type="inferred from homology"/>
<dbReference type="GO" id="GO:0005524">
    <property type="term" value="F:ATP binding"/>
    <property type="evidence" value="ECO:0007669"/>
    <property type="project" value="UniProtKB-KW"/>
</dbReference>
<comment type="caution">
    <text evidence="6">The sequence shown here is derived from an EMBL/GenBank/DDBJ whole genome shotgun (WGS) entry which is preliminary data.</text>
</comment>
<dbReference type="SUPFAM" id="SSF53067">
    <property type="entry name" value="Actin-like ATPase domain"/>
    <property type="match status" value="2"/>
</dbReference>
<evidence type="ECO:0000256" key="3">
    <source>
        <dbReference type="ARBA" id="ARBA00022840"/>
    </source>
</evidence>
<dbReference type="InterPro" id="IPR013126">
    <property type="entry name" value="Hsp_70_fam"/>
</dbReference>
<evidence type="ECO:0000256" key="4">
    <source>
        <dbReference type="ARBA" id="ARBA00023016"/>
    </source>
</evidence>
<dbReference type="PROSITE" id="PS00329">
    <property type="entry name" value="HSP70_2"/>
    <property type="match status" value="1"/>
</dbReference>
<keyword evidence="3" id="KW-0067">ATP-binding</keyword>
<keyword evidence="5" id="KW-0143">Chaperone</keyword>
<keyword evidence="7" id="KW-1185">Reference proteome</keyword>
<dbReference type="Proteomes" id="UP000220922">
    <property type="component" value="Unassembled WGS sequence"/>
</dbReference>
<dbReference type="PANTHER" id="PTHR19375">
    <property type="entry name" value="HEAT SHOCK PROTEIN 70KDA"/>
    <property type="match status" value="1"/>
</dbReference>
<reference evidence="6 7" key="1">
    <citation type="submission" date="2016-05" db="EMBL/GenBank/DDBJ databases">
        <authorList>
            <person name="Lavstsen T."/>
            <person name="Jespersen J.S."/>
        </authorList>
    </citation>
    <scope>NUCLEOTIDE SEQUENCE [LARGE SCALE GENOMIC DNA]</scope>
    <source>
        <strain evidence="6 7">B7-9</strain>
    </source>
</reference>